<accession>A0A8C9RQF1</accession>
<dbReference type="Ensembl" id="ENSSFOT00015017008.2">
    <property type="protein sequence ID" value="ENSSFOP00015016819.2"/>
    <property type="gene ID" value="ENSSFOG00015010839.2"/>
</dbReference>
<keyword evidence="7" id="KW-1185">Reference proteome</keyword>
<evidence type="ECO:0000256" key="5">
    <source>
        <dbReference type="SAM" id="MobiDB-lite"/>
    </source>
</evidence>
<dbReference type="Pfam" id="PF22611">
    <property type="entry name" value="CFAP126"/>
    <property type="match status" value="1"/>
</dbReference>
<dbReference type="CDD" id="cd23705">
    <property type="entry name" value="Flattop"/>
    <property type="match status" value="1"/>
</dbReference>
<evidence type="ECO:0000313" key="7">
    <source>
        <dbReference type="Proteomes" id="UP000694397"/>
    </source>
</evidence>
<evidence type="ECO:0000256" key="2">
    <source>
        <dbReference type="ARBA" id="ARBA00019181"/>
    </source>
</evidence>
<dbReference type="GeneTree" id="ENSGT00390000001092"/>
<organism evidence="6 7">
    <name type="scientific">Scleropages formosus</name>
    <name type="common">Asian bonytongue</name>
    <name type="synonym">Osteoglossum formosum</name>
    <dbReference type="NCBI Taxonomy" id="113540"/>
    <lineage>
        <taxon>Eukaryota</taxon>
        <taxon>Metazoa</taxon>
        <taxon>Chordata</taxon>
        <taxon>Craniata</taxon>
        <taxon>Vertebrata</taxon>
        <taxon>Euteleostomi</taxon>
        <taxon>Actinopterygii</taxon>
        <taxon>Neopterygii</taxon>
        <taxon>Teleostei</taxon>
        <taxon>Osteoglossocephala</taxon>
        <taxon>Osteoglossomorpha</taxon>
        <taxon>Osteoglossiformes</taxon>
        <taxon>Osteoglossidae</taxon>
        <taxon>Scleropages</taxon>
    </lineage>
</organism>
<evidence type="ECO:0000256" key="4">
    <source>
        <dbReference type="ARBA" id="ARBA00045261"/>
    </source>
</evidence>
<evidence type="ECO:0000313" key="6">
    <source>
        <dbReference type="Ensembl" id="ENSSFOP00015016819.2"/>
    </source>
</evidence>
<protein>
    <recommendedName>
        <fullName evidence="2">Protein Flattop</fullName>
    </recommendedName>
    <alternativeName>
        <fullName evidence="3">Cilia- and flagella-associated protein 126</fullName>
    </alternativeName>
</protein>
<dbReference type="PANTHER" id="PTHR34639:SF1">
    <property type="entry name" value="PROTEIN FLATTOP"/>
    <property type="match status" value="1"/>
</dbReference>
<dbReference type="AlphaFoldDB" id="A0A8C9RQF1"/>
<dbReference type="OrthoDB" id="521617at2759"/>
<feature type="compositionally biased region" description="Basic and acidic residues" evidence="5">
    <location>
        <begin position="115"/>
        <end position="124"/>
    </location>
</feature>
<feature type="compositionally biased region" description="Low complexity" evidence="5">
    <location>
        <begin position="128"/>
        <end position="162"/>
    </location>
</feature>
<sequence length="168" mass="18712">MASHFSANQYEDAFKPQRLQNWTLPKKFKERPTAADGHTKFIATDRGHLFPEMKSKRGSKWTFVGTWDLPSRTPLPRINPTARSLEGQERLKRWEEGQTRTKSRTTSVGSGNKTCAKERSESEQKCVSPNPEAFPASPAAASQLSASSSRQQAEAQSLAEESLTSDVD</sequence>
<gene>
    <name evidence="6" type="primary">cfap126</name>
</gene>
<feature type="compositionally biased region" description="Polar residues" evidence="5">
    <location>
        <begin position="104"/>
        <end position="113"/>
    </location>
</feature>
<dbReference type="PANTHER" id="PTHR34639">
    <property type="entry name" value="PROTEIN FLATTOP"/>
    <property type="match status" value="1"/>
</dbReference>
<comment type="function">
    <text evidence="4">Microtubule inner protein (MIP) part of the dynein-decorated doublet microtubules (DMTs) in cilia axoneme. Acts as a regulator of cilium basal body docking and positioning in mono- and multiciliated cells. Regulates basal body docking and cilia formation in multiciliated lung cells. Regulates kinocilium positioning and stereocilia bundle morphogenesis in the inner ear.</text>
</comment>
<dbReference type="Proteomes" id="UP000694397">
    <property type="component" value="Chromosome 22"/>
</dbReference>
<dbReference type="InterPro" id="IPR038797">
    <property type="entry name" value="Fltp"/>
</dbReference>
<reference evidence="6 7" key="1">
    <citation type="submission" date="2019-04" db="EMBL/GenBank/DDBJ databases">
        <authorList>
            <consortium name="Wellcome Sanger Institute Data Sharing"/>
        </authorList>
    </citation>
    <scope>NUCLEOTIDE SEQUENCE [LARGE SCALE GENOMIC DNA]</scope>
</reference>
<dbReference type="GO" id="GO:0036064">
    <property type="term" value="C:ciliary basal body"/>
    <property type="evidence" value="ECO:0007669"/>
    <property type="project" value="TreeGrafter"/>
</dbReference>
<proteinExistence type="inferred from homology"/>
<reference evidence="6" key="2">
    <citation type="submission" date="2025-08" db="UniProtKB">
        <authorList>
            <consortium name="Ensembl"/>
        </authorList>
    </citation>
    <scope>IDENTIFICATION</scope>
</reference>
<name>A0A8C9RQF1_SCLFO</name>
<feature type="compositionally biased region" description="Basic and acidic residues" evidence="5">
    <location>
        <begin position="86"/>
        <end position="99"/>
    </location>
</feature>
<dbReference type="GO" id="GO:0044782">
    <property type="term" value="P:cilium organization"/>
    <property type="evidence" value="ECO:0007669"/>
    <property type="project" value="TreeGrafter"/>
</dbReference>
<evidence type="ECO:0000256" key="1">
    <source>
        <dbReference type="ARBA" id="ARBA00009887"/>
    </source>
</evidence>
<evidence type="ECO:0000256" key="3">
    <source>
        <dbReference type="ARBA" id="ARBA00033306"/>
    </source>
</evidence>
<feature type="region of interest" description="Disordered" evidence="5">
    <location>
        <begin position="65"/>
        <end position="168"/>
    </location>
</feature>
<comment type="similarity">
    <text evidence="1">Belongs to the Flattop family.</text>
</comment>
<reference evidence="6" key="3">
    <citation type="submission" date="2025-09" db="UniProtKB">
        <authorList>
            <consortium name="Ensembl"/>
        </authorList>
    </citation>
    <scope>IDENTIFICATION</scope>
</reference>